<evidence type="ECO:0000256" key="12">
    <source>
        <dbReference type="ARBA" id="ARBA00035727"/>
    </source>
</evidence>
<evidence type="ECO:0000313" key="17">
    <source>
        <dbReference type="Proteomes" id="UP000092504"/>
    </source>
</evidence>
<dbReference type="GO" id="GO:0005886">
    <property type="term" value="C:plasma membrane"/>
    <property type="evidence" value="ECO:0007669"/>
    <property type="project" value="UniProtKB-SubCell"/>
</dbReference>
<keyword evidence="7 15" id="KW-1133">Transmembrane helix</keyword>
<comment type="caution">
    <text evidence="16">The sequence shown here is derived from an EMBL/GenBank/DDBJ whole genome shotgun (WGS) entry which is preliminary data.</text>
</comment>
<evidence type="ECO:0000256" key="15">
    <source>
        <dbReference type="SAM" id="Phobius"/>
    </source>
</evidence>
<evidence type="ECO:0000256" key="8">
    <source>
        <dbReference type="ARBA" id="ARBA00023136"/>
    </source>
</evidence>
<feature type="transmembrane region" description="Helical" evidence="15">
    <location>
        <begin position="28"/>
        <end position="51"/>
    </location>
</feature>
<dbReference type="GO" id="GO:0008360">
    <property type="term" value="P:regulation of cell shape"/>
    <property type="evidence" value="ECO:0007669"/>
    <property type="project" value="UniProtKB-KW"/>
</dbReference>
<evidence type="ECO:0000256" key="10">
    <source>
        <dbReference type="ARBA" id="ARBA00035657"/>
    </source>
</evidence>
<evidence type="ECO:0000256" key="2">
    <source>
        <dbReference type="ARBA" id="ARBA00022475"/>
    </source>
</evidence>
<dbReference type="GO" id="GO:0051301">
    <property type="term" value="P:cell division"/>
    <property type="evidence" value="ECO:0007669"/>
    <property type="project" value="UniProtKB-KW"/>
</dbReference>
<evidence type="ECO:0000256" key="9">
    <source>
        <dbReference type="ARBA" id="ARBA00023306"/>
    </source>
</evidence>
<evidence type="ECO:0000256" key="13">
    <source>
        <dbReference type="SAM" id="Coils"/>
    </source>
</evidence>
<evidence type="ECO:0000256" key="4">
    <source>
        <dbReference type="ARBA" id="ARBA00022618"/>
    </source>
</evidence>
<organism evidence="16 17">
    <name type="scientific">Halomonas elongata</name>
    <dbReference type="NCBI Taxonomy" id="2746"/>
    <lineage>
        <taxon>Bacteria</taxon>
        <taxon>Pseudomonadati</taxon>
        <taxon>Pseudomonadota</taxon>
        <taxon>Gammaproteobacteria</taxon>
        <taxon>Oceanospirillales</taxon>
        <taxon>Halomonadaceae</taxon>
        <taxon>Halomonas</taxon>
    </lineage>
</organism>
<feature type="region of interest" description="Disordered" evidence="14">
    <location>
        <begin position="104"/>
        <end position="165"/>
    </location>
</feature>
<dbReference type="Pfam" id="PF06295">
    <property type="entry name" value="ZapG-like"/>
    <property type="match status" value="1"/>
</dbReference>
<keyword evidence="13" id="KW-0175">Coiled coil</keyword>
<evidence type="ECO:0000256" key="7">
    <source>
        <dbReference type="ARBA" id="ARBA00022989"/>
    </source>
</evidence>
<keyword evidence="4" id="KW-0132">Cell division</keyword>
<dbReference type="EMBL" id="MAJD01000001">
    <property type="protein sequence ID" value="OBX37252.1"/>
    <property type="molecule type" value="Genomic_DNA"/>
</dbReference>
<sequence>MGRRAASSEEVAVIAGQLRETDVEQGNINWVLAIACLLAGVGIGALGYHLLNGGARTAQKLRQRLAERDRELSELRTGLGEHFERAEGLLDALLANGQSLQQEMHDSAVRFGSSKPRKPDFQQADETSDDVNAPRDYADGNRGTLSEDFGLKSKGDEAPAQPPRY</sequence>
<evidence type="ECO:0000256" key="14">
    <source>
        <dbReference type="SAM" id="MobiDB-lite"/>
    </source>
</evidence>
<dbReference type="PANTHER" id="PTHR39579:SF1">
    <property type="entry name" value="INNER MEMBRANE PROTEIN YHCB"/>
    <property type="match status" value="1"/>
</dbReference>
<comment type="similarity">
    <text evidence="10">Belongs to the ZapG family.</text>
</comment>
<protein>
    <recommendedName>
        <fullName evidence="11">Z-ring associated protein G</fullName>
    </recommendedName>
    <alternativeName>
        <fullName evidence="12">Cell division protein ZapG</fullName>
    </alternativeName>
</protein>
<evidence type="ECO:0000256" key="6">
    <source>
        <dbReference type="ARBA" id="ARBA00022960"/>
    </source>
</evidence>
<feature type="coiled-coil region" evidence="13">
    <location>
        <begin position="58"/>
        <end position="103"/>
    </location>
</feature>
<evidence type="ECO:0000256" key="5">
    <source>
        <dbReference type="ARBA" id="ARBA00022692"/>
    </source>
</evidence>
<accession>A0A1B8P4W0</accession>
<dbReference type="AlphaFoldDB" id="A0A1B8P4W0"/>
<keyword evidence="6" id="KW-0133">Cell shape</keyword>
<dbReference type="InterPro" id="IPR009386">
    <property type="entry name" value="ZapG-like"/>
</dbReference>
<gene>
    <name evidence="16" type="primary">yhcB</name>
    <name evidence="16" type="ORF">A8U91_01610</name>
</gene>
<keyword evidence="9" id="KW-0131">Cell cycle</keyword>
<keyword evidence="8 15" id="KW-0472">Membrane</keyword>
<keyword evidence="2" id="KW-1003">Cell membrane</keyword>
<evidence type="ECO:0000313" key="16">
    <source>
        <dbReference type="EMBL" id="OBX37252.1"/>
    </source>
</evidence>
<dbReference type="PANTHER" id="PTHR39579">
    <property type="entry name" value="INNER MEMBRANE PROTEIN YHCB"/>
    <property type="match status" value="1"/>
</dbReference>
<keyword evidence="5 15" id="KW-0812">Transmembrane</keyword>
<evidence type="ECO:0000256" key="3">
    <source>
        <dbReference type="ARBA" id="ARBA00022519"/>
    </source>
</evidence>
<comment type="subcellular location">
    <subcellularLocation>
        <location evidence="1">Cell inner membrane</location>
        <topology evidence="1">Single-pass membrane protein</topology>
    </subcellularLocation>
</comment>
<reference evidence="16 17" key="1">
    <citation type="submission" date="2016-06" db="EMBL/GenBank/DDBJ databases">
        <title>Genome sequence of halotolerant plant growth promoting strain of Halomonas elongata HEK1 isolated from salterns of Rann of Kutch, Gujarat, India.</title>
        <authorList>
            <person name="Gaba S."/>
            <person name="Singh R.N."/>
            <person name="Abrol S."/>
            <person name="Kaushik R."/>
            <person name="Saxena A.K."/>
        </authorList>
    </citation>
    <scope>NUCLEOTIDE SEQUENCE [LARGE SCALE GENOMIC DNA]</scope>
    <source>
        <strain evidence="16 17">HEK1</strain>
    </source>
</reference>
<keyword evidence="3" id="KW-0997">Cell inner membrane</keyword>
<name>A0A1B8P4W0_HALEL</name>
<evidence type="ECO:0000256" key="11">
    <source>
        <dbReference type="ARBA" id="ARBA00035703"/>
    </source>
</evidence>
<dbReference type="PATRIC" id="fig|2746.7.peg.1654"/>
<dbReference type="Proteomes" id="UP000092504">
    <property type="component" value="Unassembled WGS sequence"/>
</dbReference>
<proteinExistence type="inferred from homology"/>
<evidence type="ECO:0000256" key="1">
    <source>
        <dbReference type="ARBA" id="ARBA00004377"/>
    </source>
</evidence>